<protein>
    <submittedName>
        <fullName evidence="1">Uncharacterized protein</fullName>
    </submittedName>
</protein>
<evidence type="ECO:0000313" key="1">
    <source>
        <dbReference type="EMBL" id="MBW90051.1"/>
    </source>
</evidence>
<dbReference type="GO" id="GO:0007059">
    <property type="term" value="P:chromosome segregation"/>
    <property type="evidence" value="ECO:0007669"/>
    <property type="project" value="InterPro"/>
</dbReference>
<name>A0A2P2J9B2_RHIMU</name>
<proteinExistence type="predicted"/>
<dbReference type="EMBL" id="GGEC01009568">
    <property type="protein sequence ID" value="MBW90051.1"/>
    <property type="molecule type" value="Transcribed_RNA"/>
</dbReference>
<dbReference type="AlphaFoldDB" id="A0A2P2J9B2"/>
<reference evidence="1" key="1">
    <citation type="submission" date="2018-02" db="EMBL/GenBank/DDBJ databases">
        <title>Rhizophora mucronata_Transcriptome.</title>
        <authorList>
            <person name="Meera S.P."/>
            <person name="Sreeshan A."/>
            <person name="Augustine A."/>
        </authorList>
    </citation>
    <scope>NUCLEOTIDE SEQUENCE</scope>
    <source>
        <tissue evidence="1">Leaf</tissue>
    </source>
</reference>
<dbReference type="PANTHER" id="PTHR14281:SF0">
    <property type="entry name" value="KINETOCHORE PROTEIN SPC25"/>
    <property type="match status" value="1"/>
</dbReference>
<dbReference type="InterPro" id="IPR045143">
    <property type="entry name" value="Spc25"/>
</dbReference>
<organism evidence="1">
    <name type="scientific">Rhizophora mucronata</name>
    <name type="common">Asiatic mangrove</name>
    <dbReference type="NCBI Taxonomy" id="61149"/>
    <lineage>
        <taxon>Eukaryota</taxon>
        <taxon>Viridiplantae</taxon>
        <taxon>Streptophyta</taxon>
        <taxon>Embryophyta</taxon>
        <taxon>Tracheophyta</taxon>
        <taxon>Spermatophyta</taxon>
        <taxon>Magnoliopsida</taxon>
        <taxon>eudicotyledons</taxon>
        <taxon>Gunneridae</taxon>
        <taxon>Pentapetalae</taxon>
        <taxon>rosids</taxon>
        <taxon>fabids</taxon>
        <taxon>Malpighiales</taxon>
        <taxon>Rhizophoraceae</taxon>
        <taxon>Rhizophora</taxon>
    </lineage>
</organism>
<sequence length="166" mass="19127">MHTEMQSRGAESVRERMERLRGICDREVPIEIHRMDSIAASYCKSLDSIKARAQETVQNRIMLGKMKGRLREADDEFVKVLAVKTRNEAKQMAARDSISAARARIEEVKRTLQLERARRDEYAATLSQQALGNFLLVVHLVITYSYPDFIDKLFKSSWIGLQAPNW</sequence>
<dbReference type="PANTHER" id="PTHR14281">
    <property type="entry name" value="KINETOCHORE PROTEIN SPC25-RELATED"/>
    <property type="match status" value="1"/>
</dbReference>
<dbReference type="GO" id="GO:0031262">
    <property type="term" value="C:Ndc80 complex"/>
    <property type="evidence" value="ECO:0007669"/>
    <property type="project" value="InterPro"/>
</dbReference>
<accession>A0A2P2J9B2</accession>